<protein>
    <recommendedName>
        <fullName evidence="8">Chitin-binding type-2 domain-containing protein</fullName>
    </recommendedName>
</protein>
<reference evidence="10" key="1">
    <citation type="submission" date="2013-09" db="EMBL/GenBank/DDBJ databases">
        <title>The Genome Sequence of Anopheles maculatus species B.</title>
        <authorList>
            <consortium name="The Broad Institute Genomics Platform"/>
            <person name="Neafsey D.E."/>
            <person name="Besansky N."/>
            <person name="Howell P."/>
            <person name="Walton C."/>
            <person name="Young S.K."/>
            <person name="Zeng Q."/>
            <person name="Gargeya S."/>
            <person name="Fitzgerald M."/>
            <person name="Haas B."/>
            <person name="Abouelleil A."/>
            <person name="Allen A.W."/>
            <person name="Alvarado L."/>
            <person name="Arachchi H.M."/>
            <person name="Berlin A.M."/>
            <person name="Chapman S.B."/>
            <person name="Gainer-Dewar J."/>
            <person name="Goldberg J."/>
            <person name="Griggs A."/>
            <person name="Gujja S."/>
            <person name="Hansen M."/>
            <person name="Howarth C."/>
            <person name="Imamovic A."/>
            <person name="Ireland A."/>
            <person name="Larimer J."/>
            <person name="McCowan C."/>
            <person name="Murphy C."/>
            <person name="Pearson M."/>
            <person name="Poon T.W."/>
            <person name="Priest M."/>
            <person name="Roberts A."/>
            <person name="Saif S."/>
            <person name="Shea T."/>
            <person name="Sisk P."/>
            <person name="Sykes S."/>
            <person name="Wortman J."/>
            <person name="Nusbaum C."/>
            <person name="Birren B."/>
        </authorList>
    </citation>
    <scope>NUCLEOTIDE SEQUENCE [LARGE SCALE GENOMIC DNA]</scope>
    <source>
        <strain evidence="10">maculatus3</strain>
    </source>
</reference>
<dbReference type="Proteomes" id="UP000075901">
    <property type="component" value="Unassembled WGS sequence"/>
</dbReference>
<proteinExistence type="predicted"/>
<sequence length="188" mass="21244">MKVYLVLISFLAVAHVATCAVIQQKNEPICMKDDNFFTAGPECYNFYSCRYGVLELFECPRGLFWNDDMGRCDMEENVKCEDEQTTIPTEEPTTETPTLPPTTTTEAATSPPSTFMPETECALPILFPGSECPPDILAIMLHATDCRRYSYCLFGIEYPRICPILETFNLFVGHCVPWDQMFCFPGSP</sequence>
<evidence type="ECO:0000256" key="6">
    <source>
        <dbReference type="SAM" id="MobiDB-lite"/>
    </source>
</evidence>
<feature type="chain" id="PRO_5008135591" description="Chitin-binding type-2 domain-containing protein" evidence="7">
    <location>
        <begin position="20"/>
        <end position="188"/>
    </location>
</feature>
<dbReference type="SMART" id="SM00494">
    <property type="entry name" value="ChtBD2"/>
    <property type="match status" value="2"/>
</dbReference>
<evidence type="ECO:0000256" key="5">
    <source>
        <dbReference type="ARBA" id="ARBA00023180"/>
    </source>
</evidence>
<evidence type="ECO:0000259" key="8">
    <source>
        <dbReference type="PROSITE" id="PS50940"/>
    </source>
</evidence>
<dbReference type="Gene3D" id="2.170.140.10">
    <property type="entry name" value="Chitin binding domain"/>
    <property type="match status" value="1"/>
</dbReference>
<dbReference type="PANTHER" id="PTHR23301:SF0">
    <property type="entry name" value="CHITIN-BINDING TYPE-2 DOMAIN-CONTAINING PROTEIN-RELATED"/>
    <property type="match status" value="1"/>
</dbReference>
<accession>A0A182SA00</accession>
<organism evidence="9 10">
    <name type="scientific">Anopheles maculatus</name>
    <dbReference type="NCBI Taxonomy" id="74869"/>
    <lineage>
        <taxon>Eukaryota</taxon>
        <taxon>Metazoa</taxon>
        <taxon>Ecdysozoa</taxon>
        <taxon>Arthropoda</taxon>
        <taxon>Hexapoda</taxon>
        <taxon>Insecta</taxon>
        <taxon>Pterygota</taxon>
        <taxon>Neoptera</taxon>
        <taxon>Endopterygota</taxon>
        <taxon>Diptera</taxon>
        <taxon>Nematocera</taxon>
        <taxon>Culicoidea</taxon>
        <taxon>Culicidae</taxon>
        <taxon>Anophelinae</taxon>
        <taxon>Anopheles</taxon>
        <taxon>Anopheles maculatus group</taxon>
    </lineage>
</organism>
<keyword evidence="1" id="KW-0147">Chitin-binding</keyword>
<reference evidence="9" key="2">
    <citation type="submission" date="2020-05" db="UniProtKB">
        <authorList>
            <consortium name="EnsemblMetazoa"/>
        </authorList>
    </citation>
    <scope>IDENTIFICATION</scope>
    <source>
        <strain evidence="9">maculatus3</strain>
    </source>
</reference>
<keyword evidence="2 7" id="KW-0732">Signal</keyword>
<dbReference type="AlphaFoldDB" id="A0A182SA00"/>
<dbReference type="Pfam" id="PF01607">
    <property type="entry name" value="CBM_14"/>
    <property type="match status" value="2"/>
</dbReference>
<dbReference type="PANTHER" id="PTHR23301">
    <property type="entry name" value="CHITIN BINDING PERITROPHIN-A"/>
    <property type="match status" value="1"/>
</dbReference>
<evidence type="ECO:0000256" key="7">
    <source>
        <dbReference type="SAM" id="SignalP"/>
    </source>
</evidence>
<dbReference type="InterPro" id="IPR036508">
    <property type="entry name" value="Chitin-bd_dom_sf"/>
</dbReference>
<dbReference type="EnsemblMetazoa" id="AMAM002636-RA">
    <property type="protein sequence ID" value="AMAM002636-PA"/>
    <property type="gene ID" value="AMAM002636"/>
</dbReference>
<dbReference type="InterPro" id="IPR051940">
    <property type="entry name" value="Chitin_bind-dev_reg"/>
</dbReference>
<dbReference type="PROSITE" id="PS50940">
    <property type="entry name" value="CHIT_BIND_II"/>
    <property type="match status" value="2"/>
</dbReference>
<evidence type="ECO:0000256" key="2">
    <source>
        <dbReference type="ARBA" id="ARBA00022729"/>
    </source>
</evidence>
<name>A0A182SA00_9DIPT</name>
<feature type="domain" description="Chitin-binding type-2" evidence="8">
    <location>
        <begin position="129"/>
        <end position="185"/>
    </location>
</feature>
<keyword evidence="3" id="KW-0677">Repeat</keyword>
<keyword evidence="10" id="KW-1185">Reference proteome</keyword>
<evidence type="ECO:0000256" key="4">
    <source>
        <dbReference type="ARBA" id="ARBA00023157"/>
    </source>
</evidence>
<feature type="signal peptide" evidence="7">
    <location>
        <begin position="1"/>
        <end position="19"/>
    </location>
</feature>
<feature type="region of interest" description="Disordered" evidence="6">
    <location>
        <begin position="81"/>
        <end position="114"/>
    </location>
</feature>
<evidence type="ECO:0000256" key="1">
    <source>
        <dbReference type="ARBA" id="ARBA00022669"/>
    </source>
</evidence>
<feature type="compositionally biased region" description="Low complexity" evidence="6">
    <location>
        <begin position="85"/>
        <end position="113"/>
    </location>
</feature>
<dbReference type="GO" id="GO:0008061">
    <property type="term" value="F:chitin binding"/>
    <property type="evidence" value="ECO:0007669"/>
    <property type="project" value="UniProtKB-KW"/>
</dbReference>
<evidence type="ECO:0000313" key="10">
    <source>
        <dbReference type="Proteomes" id="UP000075901"/>
    </source>
</evidence>
<keyword evidence="4" id="KW-1015">Disulfide bond</keyword>
<keyword evidence="5" id="KW-0325">Glycoprotein</keyword>
<evidence type="ECO:0000256" key="3">
    <source>
        <dbReference type="ARBA" id="ARBA00022737"/>
    </source>
</evidence>
<dbReference type="GO" id="GO:0005576">
    <property type="term" value="C:extracellular region"/>
    <property type="evidence" value="ECO:0007669"/>
    <property type="project" value="InterPro"/>
</dbReference>
<dbReference type="InterPro" id="IPR002557">
    <property type="entry name" value="Chitin-bd_dom"/>
</dbReference>
<feature type="domain" description="Chitin-binding type-2" evidence="8">
    <location>
        <begin position="27"/>
        <end position="82"/>
    </location>
</feature>
<evidence type="ECO:0000313" key="9">
    <source>
        <dbReference type="EnsemblMetazoa" id="AMAM002636-PA"/>
    </source>
</evidence>
<dbReference type="VEuPathDB" id="VectorBase:AMAM002636"/>
<dbReference type="SUPFAM" id="SSF57625">
    <property type="entry name" value="Invertebrate chitin-binding proteins"/>
    <property type="match status" value="2"/>
</dbReference>